<keyword evidence="12" id="KW-1185">Reference proteome</keyword>
<evidence type="ECO:0000256" key="2">
    <source>
        <dbReference type="ARBA" id="ARBA00008114"/>
    </source>
</evidence>
<dbReference type="InterPro" id="IPR002524">
    <property type="entry name" value="Cation_efflux"/>
</dbReference>
<evidence type="ECO:0000259" key="9">
    <source>
        <dbReference type="Pfam" id="PF01545"/>
    </source>
</evidence>
<dbReference type="Gene3D" id="3.30.70.1350">
    <property type="entry name" value="Cation efflux protein, cytoplasmic domain"/>
    <property type="match status" value="1"/>
</dbReference>
<gene>
    <name evidence="11" type="ORF">DVS28_a1041</name>
</gene>
<evidence type="ECO:0000313" key="11">
    <source>
        <dbReference type="EMBL" id="AXV05742.1"/>
    </source>
</evidence>
<dbReference type="SUPFAM" id="SSF160240">
    <property type="entry name" value="Cation efflux protein cytoplasmic domain-like"/>
    <property type="match status" value="1"/>
</dbReference>
<organism evidence="11 12">
    <name type="scientific">Euzebya pacifica</name>
    <dbReference type="NCBI Taxonomy" id="1608957"/>
    <lineage>
        <taxon>Bacteria</taxon>
        <taxon>Bacillati</taxon>
        <taxon>Actinomycetota</taxon>
        <taxon>Nitriliruptoria</taxon>
        <taxon>Euzebyales</taxon>
    </lineage>
</organism>
<feature type="transmembrane region" description="Helical" evidence="8">
    <location>
        <begin position="35"/>
        <end position="59"/>
    </location>
</feature>
<accession>A0A346XU45</accession>
<dbReference type="Pfam" id="PF16916">
    <property type="entry name" value="ZT_dimer"/>
    <property type="match status" value="1"/>
</dbReference>
<dbReference type="PANTHER" id="PTHR43840:SF15">
    <property type="entry name" value="MITOCHONDRIAL METAL TRANSPORTER 1-RELATED"/>
    <property type="match status" value="1"/>
</dbReference>
<feature type="transmembrane region" description="Helical" evidence="8">
    <location>
        <begin position="199"/>
        <end position="216"/>
    </location>
</feature>
<dbReference type="InterPro" id="IPR050291">
    <property type="entry name" value="CDF_Transporter"/>
</dbReference>
<evidence type="ECO:0000256" key="6">
    <source>
        <dbReference type="ARBA" id="ARBA00023136"/>
    </source>
</evidence>
<dbReference type="Gene3D" id="1.20.1510.10">
    <property type="entry name" value="Cation efflux protein transmembrane domain"/>
    <property type="match status" value="1"/>
</dbReference>
<evidence type="ECO:0000313" key="12">
    <source>
        <dbReference type="Proteomes" id="UP000264006"/>
    </source>
</evidence>
<keyword evidence="5 8" id="KW-1133">Transmembrane helix</keyword>
<dbReference type="EMBL" id="CP031165">
    <property type="protein sequence ID" value="AXV05742.1"/>
    <property type="molecule type" value="Genomic_DNA"/>
</dbReference>
<dbReference type="GO" id="GO:0015093">
    <property type="term" value="F:ferrous iron transmembrane transporter activity"/>
    <property type="evidence" value="ECO:0007669"/>
    <property type="project" value="TreeGrafter"/>
</dbReference>
<keyword evidence="3" id="KW-0813">Transport</keyword>
<dbReference type="InterPro" id="IPR027469">
    <property type="entry name" value="Cation_efflux_TMD_sf"/>
</dbReference>
<dbReference type="FunFam" id="1.20.1510.10:FF:000006">
    <property type="entry name" value="Divalent cation efflux transporter"/>
    <property type="match status" value="1"/>
</dbReference>
<dbReference type="GO" id="GO:0015341">
    <property type="term" value="F:zinc efflux antiporter activity"/>
    <property type="evidence" value="ECO:0007669"/>
    <property type="project" value="TreeGrafter"/>
</dbReference>
<dbReference type="NCBIfam" id="TIGR01297">
    <property type="entry name" value="CDF"/>
    <property type="match status" value="1"/>
</dbReference>
<dbReference type="SUPFAM" id="SSF161111">
    <property type="entry name" value="Cation efflux protein transmembrane domain-like"/>
    <property type="match status" value="1"/>
</dbReference>
<dbReference type="InterPro" id="IPR036837">
    <property type="entry name" value="Cation_efflux_CTD_sf"/>
</dbReference>
<dbReference type="GO" id="GO:0015086">
    <property type="term" value="F:cadmium ion transmembrane transporter activity"/>
    <property type="evidence" value="ECO:0007669"/>
    <property type="project" value="TreeGrafter"/>
</dbReference>
<protein>
    <submittedName>
        <fullName evidence="11">Cobalt-zinc-cadmium resistance protein CzcD</fullName>
    </submittedName>
</protein>
<dbReference type="GO" id="GO:0005886">
    <property type="term" value="C:plasma membrane"/>
    <property type="evidence" value="ECO:0007669"/>
    <property type="project" value="TreeGrafter"/>
</dbReference>
<dbReference type="GO" id="GO:0006882">
    <property type="term" value="P:intracellular zinc ion homeostasis"/>
    <property type="evidence" value="ECO:0007669"/>
    <property type="project" value="TreeGrafter"/>
</dbReference>
<proteinExistence type="inferred from homology"/>
<evidence type="ECO:0000256" key="4">
    <source>
        <dbReference type="ARBA" id="ARBA00022692"/>
    </source>
</evidence>
<evidence type="ECO:0000256" key="3">
    <source>
        <dbReference type="ARBA" id="ARBA00022448"/>
    </source>
</evidence>
<dbReference type="PANTHER" id="PTHR43840">
    <property type="entry name" value="MITOCHONDRIAL METAL TRANSPORTER 1-RELATED"/>
    <property type="match status" value="1"/>
</dbReference>
<keyword evidence="4 8" id="KW-0812">Transmembrane</keyword>
<dbReference type="InterPro" id="IPR027470">
    <property type="entry name" value="Cation_efflux_CTD"/>
</dbReference>
<name>A0A346XU45_9ACTN</name>
<dbReference type="InterPro" id="IPR058533">
    <property type="entry name" value="Cation_efflux_TM"/>
</dbReference>
<feature type="compositionally biased region" description="Basic and acidic residues" evidence="7">
    <location>
        <begin position="305"/>
        <end position="320"/>
    </location>
</feature>
<comment type="similarity">
    <text evidence="2">Belongs to the cation diffusion facilitator (CDF) transporter (TC 2.A.4) family.</text>
</comment>
<dbReference type="Proteomes" id="UP000264006">
    <property type="component" value="Chromosome"/>
</dbReference>
<sequence length="329" mass="35346">MIDELFRPHSHDAADSFDSALETSAKGIKAVKVSLAALMVTAILQVLVVLATGSVALLADTIHNFSDALTSIPLWIAFVIGRRVATRSYTFGYRRAEDLAGLFIVAMIALSAVIAGYESIRRIVDPVDVENLGLLVAAGIIGFLGNEAVAIYRIRVGEEIGSAALIADGHHARTDGLTSLAVVFGALGVYLGFPMADPIIGLLITVAILFVLRDAMRQVFRRLMDGVDESTTLQVESIAAAVPGVLATDSVRVRWVGHRLDASLHVVVDASLTVAEGHAVAEEVRHDLFHGVDKLDEVVVHVDPDGDHEHHETTRHHLERLGMLPRTDA</sequence>
<evidence type="ECO:0000256" key="1">
    <source>
        <dbReference type="ARBA" id="ARBA00004141"/>
    </source>
</evidence>
<dbReference type="AlphaFoldDB" id="A0A346XU45"/>
<evidence type="ECO:0000256" key="7">
    <source>
        <dbReference type="SAM" id="MobiDB-lite"/>
    </source>
</evidence>
<dbReference type="OrthoDB" id="9813655at2"/>
<evidence type="ECO:0000256" key="5">
    <source>
        <dbReference type="ARBA" id="ARBA00022989"/>
    </source>
</evidence>
<feature type="region of interest" description="Disordered" evidence="7">
    <location>
        <begin position="305"/>
        <end position="329"/>
    </location>
</feature>
<feature type="domain" description="Cation efflux protein transmembrane" evidence="9">
    <location>
        <begin position="31"/>
        <end position="224"/>
    </location>
</feature>
<feature type="transmembrane region" description="Helical" evidence="8">
    <location>
        <begin position="102"/>
        <end position="120"/>
    </location>
</feature>
<comment type="subcellular location">
    <subcellularLocation>
        <location evidence="1">Membrane</location>
        <topology evidence="1">Multi-pass membrane protein</topology>
    </subcellularLocation>
</comment>
<keyword evidence="6 8" id="KW-0472">Membrane</keyword>
<feature type="domain" description="Cation efflux protein cytoplasmic" evidence="10">
    <location>
        <begin position="229"/>
        <end position="304"/>
    </location>
</feature>
<evidence type="ECO:0000256" key="8">
    <source>
        <dbReference type="SAM" id="Phobius"/>
    </source>
</evidence>
<dbReference type="KEGG" id="euz:DVS28_a1041"/>
<evidence type="ECO:0000259" key="10">
    <source>
        <dbReference type="Pfam" id="PF16916"/>
    </source>
</evidence>
<dbReference type="Pfam" id="PF01545">
    <property type="entry name" value="Cation_efflux"/>
    <property type="match status" value="1"/>
</dbReference>
<reference evidence="11 12" key="1">
    <citation type="submission" date="2018-09" db="EMBL/GenBank/DDBJ databases">
        <title>Complete genome sequence of Euzebya sp. DY32-46 isolated from seawater of Pacific Ocean.</title>
        <authorList>
            <person name="Xu L."/>
            <person name="Wu Y.-H."/>
            <person name="Xu X.-W."/>
        </authorList>
    </citation>
    <scope>NUCLEOTIDE SEQUENCE [LARGE SCALE GENOMIC DNA]</scope>
    <source>
        <strain evidence="11 12">DY32-46</strain>
    </source>
</reference>
<feature type="transmembrane region" description="Helical" evidence="8">
    <location>
        <begin position="132"/>
        <end position="154"/>
    </location>
</feature>